<feature type="region of interest" description="Disordered" evidence="3">
    <location>
        <begin position="1"/>
        <end position="33"/>
    </location>
</feature>
<dbReference type="GO" id="GO:0016787">
    <property type="term" value="F:hydrolase activity"/>
    <property type="evidence" value="ECO:0007669"/>
    <property type="project" value="UniProtKB-KW"/>
</dbReference>
<reference evidence="5 6" key="1">
    <citation type="submission" date="2016-10" db="EMBL/GenBank/DDBJ databases">
        <authorList>
            <person name="de Groot N.N."/>
        </authorList>
    </citation>
    <scope>NUCLEOTIDE SEQUENCE [LARGE SCALE GENOMIC DNA]</scope>
    <source>
        <strain evidence="5 6">DSM 19547</strain>
    </source>
</reference>
<dbReference type="PANTHER" id="PTHR43046:SF14">
    <property type="entry name" value="MUTT_NUDIX FAMILY PROTEIN"/>
    <property type="match status" value="1"/>
</dbReference>
<keyword evidence="2" id="KW-0378">Hydrolase</keyword>
<protein>
    <submittedName>
        <fullName evidence="5">ADP-ribose pyrophosphatase YjhB, NUDIX family</fullName>
    </submittedName>
</protein>
<name>A0A1I5ND95_9RHOB</name>
<evidence type="ECO:0000259" key="4">
    <source>
        <dbReference type="PROSITE" id="PS51462"/>
    </source>
</evidence>
<dbReference type="Gene3D" id="3.90.79.10">
    <property type="entry name" value="Nucleoside Triphosphate Pyrophosphohydrolase"/>
    <property type="match status" value="1"/>
</dbReference>
<evidence type="ECO:0000313" key="6">
    <source>
        <dbReference type="Proteomes" id="UP000199356"/>
    </source>
</evidence>
<accession>A0A1I5ND95</accession>
<dbReference type="PANTHER" id="PTHR43046">
    <property type="entry name" value="GDP-MANNOSE MANNOSYL HYDROLASE"/>
    <property type="match status" value="1"/>
</dbReference>
<dbReference type="STRING" id="441119.SAMN04488047_103221"/>
<dbReference type="InterPro" id="IPR000086">
    <property type="entry name" value="NUDIX_hydrolase_dom"/>
</dbReference>
<sequence>MQKHHAIGPRRAGREEKEDQEKPHHRAKIGHGDALREGLQRAGRSATLRAMTSPRLAVRAVIVHLGRLLVVNAYPDGQSDLWCVPGGGAERHASLPDNLRREIFEETGLEIEVGAPVMINEFHAPDTGFHQVDVYFRCTVADGTLPESWQDPEGIVAHRRWASEDELTRLRYKPDSLPRLAWGAPGEILYDPLELLVR</sequence>
<keyword evidence="6" id="KW-1185">Reference proteome</keyword>
<evidence type="ECO:0000313" key="5">
    <source>
        <dbReference type="EMBL" id="SFP19672.1"/>
    </source>
</evidence>
<dbReference type="PROSITE" id="PS51462">
    <property type="entry name" value="NUDIX"/>
    <property type="match status" value="1"/>
</dbReference>
<feature type="compositionally biased region" description="Basic and acidic residues" evidence="3">
    <location>
        <begin position="12"/>
        <end position="22"/>
    </location>
</feature>
<dbReference type="AlphaFoldDB" id="A0A1I5ND95"/>
<gene>
    <name evidence="5" type="ORF">SAMN04488047_103221</name>
</gene>
<dbReference type="Proteomes" id="UP000199356">
    <property type="component" value="Unassembled WGS sequence"/>
</dbReference>
<dbReference type="Pfam" id="PF00293">
    <property type="entry name" value="NUDIX"/>
    <property type="match status" value="1"/>
</dbReference>
<dbReference type="EMBL" id="FOXA01000003">
    <property type="protein sequence ID" value="SFP19672.1"/>
    <property type="molecule type" value="Genomic_DNA"/>
</dbReference>
<evidence type="ECO:0000256" key="3">
    <source>
        <dbReference type="SAM" id="MobiDB-lite"/>
    </source>
</evidence>
<organism evidence="5 6">
    <name type="scientific">Tranquillimonas alkanivorans</name>
    <dbReference type="NCBI Taxonomy" id="441119"/>
    <lineage>
        <taxon>Bacteria</taxon>
        <taxon>Pseudomonadati</taxon>
        <taxon>Pseudomonadota</taxon>
        <taxon>Alphaproteobacteria</taxon>
        <taxon>Rhodobacterales</taxon>
        <taxon>Roseobacteraceae</taxon>
        <taxon>Tranquillimonas</taxon>
    </lineage>
</organism>
<proteinExistence type="predicted"/>
<comment type="cofactor">
    <cofactor evidence="1">
        <name>Mg(2+)</name>
        <dbReference type="ChEBI" id="CHEBI:18420"/>
    </cofactor>
</comment>
<dbReference type="InterPro" id="IPR015797">
    <property type="entry name" value="NUDIX_hydrolase-like_dom_sf"/>
</dbReference>
<feature type="domain" description="Nudix hydrolase" evidence="4">
    <location>
        <begin position="53"/>
        <end position="185"/>
    </location>
</feature>
<dbReference type="SUPFAM" id="SSF55811">
    <property type="entry name" value="Nudix"/>
    <property type="match status" value="1"/>
</dbReference>
<evidence type="ECO:0000256" key="1">
    <source>
        <dbReference type="ARBA" id="ARBA00001946"/>
    </source>
</evidence>
<evidence type="ECO:0000256" key="2">
    <source>
        <dbReference type="ARBA" id="ARBA00022801"/>
    </source>
</evidence>